<dbReference type="SUPFAM" id="SSF103515">
    <property type="entry name" value="Autotransporter"/>
    <property type="match status" value="1"/>
</dbReference>
<dbReference type="RefSeq" id="WP_243540416.1">
    <property type="nucleotide sequence ID" value="NZ_CP093442.1"/>
</dbReference>
<evidence type="ECO:0000313" key="2">
    <source>
        <dbReference type="Proteomes" id="UP000830116"/>
    </source>
</evidence>
<dbReference type="InterPro" id="IPR036709">
    <property type="entry name" value="Autotransporte_beta_dom_sf"/>
</dbReference>
<sequence length="198" mass="21788">MFKQIFLCGSILLSLSTATAFKDRGLYLGVGFYSQNAFNRTVNSATGSTGLFGTSSYPIYLKQDWSLNSNWFISPQLSYTLIPRDSTDGAAKNTLTHINVAFGQNFSDDWEWSVAPGILRHDIKGNGGSKQLNNGNGYSTFALPGRAVAIHSFTVTAGVAYELTKGRLAFDLIFENFLSSDKRSQNFFLSYAYLFGGF</sequence>
<evidence type="ECO:0008006" key="3">
    <source>
        <dbReference type="Google" id="ProtNLM"/>
    </source>
</evidence>
<proteinExistence type="predicted"/>
<gene>
    <name evidence="1" type="ORF">MNR06_06865</name>
</gene>
<name>A0ABY4CDY4_9BACT</name>
<accession>A0ABY4CDY4</accession>
<protein>
    <recommendedName>
        <fullName evidence="3">Outer membrane protein beta-barrel domain-containing protein</fullName>
    </recommendedName>
</protein>
<organism evidence="1 2">
    <name type="scientific">Bdellovibrio reynosensis</name>
    <dbReference type="NCBI Taxonomy" id="2835041"/>
    <lineage>
        <taxon>Bacteria</taxon>
        <taxon>Pseudomonadati</taxon>
        <taxon>Bdellovibrionota</taxon>
        <taxon>Bdellovibrionia</taxon>
        <taxon>Bdellovibrionales</taxon>
        <taxon>Pseudobdellovibrionaceae</taxon>
        <taxon>Bdellovibrio</taxon>
    </lineage>
</organism>
<evidence type="ECO:0000313" key="1">
    <source>
        <dbReference type="EMBL" id="UOF02669.1"/>
    </source>
</evidence>
<dbReference type="Proteomes" id="UP000830116">
    <property type="component" value="Chromosome"/>
</dbReference>
<dbReference type="EMBL" id="CP093442">
    <property type="protein sequence ID" value="UOF02669.1"/>
    <property type="molecule type" value="Genomic_DNA"/>
</dbReference>
<keyword evidence="2" id="KW-1185">Reference proteome</keyword>
<reference evidence="1" key="1">
    <citation type="submission" date="2022-03" db="EMBL/GenBank/DDBJ databases">
        <title>Genome Identification and Characterization of new species Bdellovibrio reynosense LBG001 sp. nov. from a Mexico soil sample.</title>
        <authorList>
            <person name="Camilli A."/>
            <person name="Ajao Y."/>
            <person name="Guo X."/>
        </authorList>
    </citation>
    <scope>NUCLEOTIDE SEQUENCE</scope>
    <source>
        <strain evidence="1">LBG001</strain>
    </source>
</reference>